<dbReference type="PANTHER" id="PTHR30154:SF34">
    <property type="entry name" value="TRANSCRIPTIONAL REGULATOR AZLB"/>
    <property type="match status" value="1"/>
</dbReference>
<reference evidence="5 6" key="1">
    <citation type="submission" date="2019-10" db="EMBL/GenBank/DDBJ databases">
        <title>Whole genome shotgun sequence of Acrocarpospora corrugata NBRC 13972.</title>
        <authorList>
            <person name="Ichikawa N."/>
            <person name="Kimura A."/>
            <person name="Kitahashi Y."/>
            <person name="Komaki H."/>
            <person name="Oguchi A."/>
        </authorList>
    </citation>
    <scope>NUCLEOTIDE SEQUENCE [LARGE SCALE GENOMIC DNA]</scope>
    <source>
        <strain evidence="5 6">NBRC 13972</strain>
    </source>
</reference>
<dbReference type="InterPro" id="IPR019887">
    <property type="entry name" value="Tscrpt_reg_AsnC/Lrp_C"/>
</dbReference>
<organism evidence="5 6">
    <name type="scientific">Acrocarpospora corrugata</name>
    <dbReference type="NCBI Taxonomy" id="35763"/>
    <lineage>
        <taxon>Bacteria</taxon>
        <taxon>Bacillati</taxon>
        <taxon>Actinomycetota</taxon>
        <taxon>Actinomycetes</taxon>
        <taxon>Streptosporangiales</taxon>
        <taxon>Streptosporangiaceae</taxon>
        <taxon>Acrocarpospora</taxon>
    </lineage>
</organism>
<dbReference type="SUPFAM" id="SSF54909">
    <property type="entry name" value="Dimeric alpha+beta barrel"/>
    <property type="match status" value="1"/>
</dbReference>
<evidence type="ECO:0000313" key="6">
    <source>
        <dbReference type="Proteomes" id="UP000334990"/>
    </source>
</evidence>
<dbReference type="Pfam" id="PF01037">
    <property type="entry name" value="AsnC_trans_reg"/>
    <property type="match status" value="1"/>
</dbReference>
<dbReference type="InterPro" id="IPR011991">
    <property type="entry name" value="ArsR-like_HTH"/>
</dbReference>
<protein>
    <submittedName>
        <fullName evidence="5">Putative transcriptional regulator, AsnC family protein</fullName>
    </submittedName>
</protein>
<dbReference type="CDD" id="cd00090">
    <property type="entry name" value="HTH_ARSR"/>
    <property type="match status" value="1"/>
</dbReference>
<keyword evidence="3" id="KW-0804">Transcription</keyword>
<dbReference type="Proteomes" id="UP000334990">
    <property type="component" value="Unassembled WGS sequence"/>
</dbReference>
<dbReference type="InterPro" id="IPR019885">
    <property type="entry name" value="Tscrpt_reg_HTH_AsnC-type_CS"/>
</dbReference>
<dbReference type="SUPFAM" id="SSF46785">
    <property type="entry name" value="Winged helix' DNA-binding domain"/>
    <property type="match status" value="1"/>
</dbReference>
<dbReference type="EMBL" id="BLAD01000070">
    <property type="protein sequence ID" value="GES03577.1"/>
    <property type="molecule type" value="Genomic_DNA"/>
</dbReference>
<dbReference type="PANTHER" id="PTHR30154">
    <property type="entry name" value="LEUCINE-RESPONSIVE REGULATORY PROTEIN"/>
    <property type="match status" value="1"/>
</dbReference>
<evidence type="ECO:0000256" key="2">
    <source>
        <dbReference type="ARBA" id="ARBA00023125"/>
    </source>
</evidence>
<dbReference type="Gene3D" id="1.10.10.10">
    <property type="entry name" value="Winged helix-like DNA-binding domain superfamily/Winged helix DNA-binding domain"/>
    <property type="match status" value="1"/>
</dbReference>
<keyword evidence="1" id="KW-0805">Transcription regulation</keyword>
<keyword evidence="2" id="KW-0238">DNA-binding</keyword>
<dbReference type="PRINTS" id="PR00033">
    <property type="entry name" value="HTHASNC"/>
</dbReference>
<name>A0A5M3W3D4_9ACTN</name>
<dbReference type="AlphaFoldDB" id="A0A5M3W3D4"/>
<feature type="domain" description="HTH asnC-type" evidence="4">
    <location>
        <begin position="41"/>
        <end position="101"/>
    </location>
</feature>
<dbReference type="InterPro" id="IPR036388">
    <property type="entry name" value="WH-like_DNA-bd_sf"/>
</dbReference>
<dbReference type="Gene3D" id="3.30.70.920">
    <property type="match status" value="1"/>
</dbReference>
<dbReference type="PROSITE" id="PS50956">
    <property type="entry name" value="HTH_ASNC_2"/>
    <property type="match status" value="1"/>
</dbReference>
<keyword evidence="6" id="KW-1185">Reference proteome</keyword>
<gene>
    <name evidence="5" type="ORF">Acor_56430</name>
</gene>
<dbReference type="InterPro" id="IPR019888">
    <property type="entry name" value="Tscrpt_reg_AsnC-like"/>
</dbReference>
<dbReference type="PROSITE" id="PS00519">
    <property type="entry name" value="HTH_ASNC_1"/>
    <property type="match status" value="1"/>
</dbReference>
<evidence type="ECO:0000313" key="5">
    <source>
        <dbReference type="EMBL" id="GES03577.1"/>
    </source>
</evidence>
<evidence type="ECO:0000256" key="1">
    <source>
        <dbReference type="ARBA" id="ARBA00023015"/>
    </source>
</evidence>
<dbReference type="GO" id="GO:0005829">
    <property type="term" value="C:cytosol"/>
    <property type="evidence" value="ECO:0007669"/>
    <property type="project" value="TreeGrafter"/>
</dbReference>
<dbReference type="InterPro" id="IPR011008">
    <property type="entry name" value="Dimeric_a/b-barrel"/>
</dbReference>
<dbReference type="InterPro" id="IPR000485">
    <property type="entry name" value="AsnC-type_HTH_dom"/>
</dbReference>
<evidence type="ECO:0000256" key="3">
    <source>
        <dbReference type="ARBA" id="ARBA00023163"/>
    </source>
</evidence>
<dbReference type="Pfam" id="PF13404">
    <property type="entry name" value="HTH_AsnC-type"/>
    <property type="match status" value="1"/>
</dbReference>
<evidence type="ECO:0000259" key="4">
    <source>
        <dbReference type="PROSITE" id="PS50956"/>
    </source>
</evidence>
<dbReference type="GO" id="GO:0043565">
    <property type="term" value="F:sequence-specific DNA binding"/>
    <property type="evidence" value="ECO:0007669"/>
    <property type="project" value="InterPro"/>
</dbReference>
<comment type="caution">
    <text evidence="5">The sequence shown here is derived from an EMBL/GenBank/DDBJ whole genome shotgun (WGS) entry which is preliminary data.</text>
</comment>
<sequence length="186" mass="20131">MVAAESLVLNTGSKVLSRLYFRFVPTRERSKITNDPDKTDIDRTDRAILRELQRDGRRSYAALGALVGLSAPAVRQRVQRLTSGGVLRVAGLVDPIALGRPAMAMLGIRTSGDPRPVADAVGALPEVGHVVLTAGSYQLFAEIACASARALLDLVEDRIKPLDGVSACETFPYFAVHTNRFTWDTP</sequence>
<proteinExistence type="predicted"/>
<dbReference type="SMART" id="SM00344">
    <property type="entry name" value="HTH_ASNC"/>
    <property type="match status" value="1"/>
</dbReference>
<dbReference type="InterPro" id="IPR036390">
    <property type="entry name" value="WH_DNA-bd_sf"/>
</dbReference>
<dbReference type="GO" id="GO:0043200">
    <property type="term" value="P:response to amino acid"/>
    <property type="evidence" value="ECO:0007669"/>
    <property type="project" value="TreeGrafter"/>
</dbReference>
<accession>A0A5M3W3D4</accession>